<dbReference type="OrthoDB" id="121544at2"/>
<dbReference type="Proteomes" id="UP000265845">
    <property type="component" value="Unassembled WGS sequence"/>
</dbReference>
<dbReference type="EMBL" id="QWGA01000007">
    <property type="protein sequence ID" value="RIJ29055.1"/>
    <property type="molecule type" value="Genomic_DNA"/>
</dbReference>
<organism evidence="2 3">
    <name type="scientific">Henriciella algicola</name>
    <dbReference type="NCBI Taxonomy" id="1608422"/>
    <lineage>
        <taxon>Bacteria</taxon>
        <taxon>Pseudomonadati</taxon>
        <taxon>Pseudomonadota</taxon>
        <taxon>Alphaproteobacteria</taxon>
        <taxon>Hyphomonadales</taxon>
        <taxon>Hyphomonadaceae</taxon>
        <taxon>Henriciella</taxon>
    </lineage>
</organism>
<gene>
    <name evidence="2" type="ORF">D1222_11885</name>
</gene>
<evidence type="ECO:0000313" key="3">
    <source>
        <dbReference type="Proteomes" id="UP000265845"/>
    </source>
</evidence>
<name>A0A399RGT7_9PROT</name>
<dbReference type="InterPro" id="IPR013783">
    <property type="entry name" value="Ig-like_fold"/>
</dbReference>
<feature type="chain" id="PRO_5017436587" description="SD-repeat containing protein B domain-containing protein" evidence="1">
    <location>
        <begin position="29"/>
        <end position="345"/>
    </location>
</feature>
<dbReference type="Gene3D" id="2.60.40.10">
    <property type="entry name" value="Immunoglobulins"/>
    <property type="match status" value="1"/>
</dbReference>
<sequence length="345" mass="36119">MDMQLRLLKNLVMMLVVLAATVHAPAMARPAEPEARHVFGAEVGRVDALVLNSKAVYAFAPSGDLSSKGALIDGAMSELFAGDLAIRSGTQAVRSPRNSASLAGLRQPADWRSQEAWGAFLLEAQQQTATGPREGSANAVKLQMVSMPDASVATAPRESAPLPDVQPLQPDTAQPAVQLVATQPDHQQQHAEAVVRVSASSVEVRAIEMIAPVGRVSGAADQPNRGLGNGLSGQITGSVFIDRDGDGQPGRGEVRLEAQPVSLMPLDAALVPVQHRTAAFGQFGFDALEPGAYLLTVSIGWDEISVPVEIAPGTWSQRVDIAVPPNLAAPKSGSLVAENSYRPTG</sequence>
<comment type="caution">
    <text evidence="2">The sequence shown here is derived from an EMBL/GenBank/DDBJ whole genome shotgun (WGS) entry which is preliminary data.</text>
</comment>
<accession>A0A399RGT7</accession>
<evidence type="ECO:0000313" key="2">
    <source>
        <dbReference type="EMBL" id="RIJ29055.1"/>
    </source>
</evidence>
<keyword evidence="3" id="KW-1185">Reference proteome</keyword>
<evidence type="ECO:0000256" key="1">
    <source>
        <dbReference type="SAM" id="SignalP"/>
    </source>
</evidence>
<dbReference type="SUPFAM" id="SSF117074">
    <property type="entry name" value="Hypothetical protein PA1324"/>
    <property type="match status" value="1"/>
</dbReference>
<reference evidence="2 3" key="1">
    <citation type="submission" date="2018-08" db="EMBL/GenBank/DDBJ databases">
        <title>Henriciella mobilis sp. nov., isolated from seawater.</title>
        <authorList>
            <person name="Cheng H."/>
            <person name="Wu Y.-H."/>
            <person name="Xu X.-W."/>
            <person name="Guo L.-L."/>
        </authorList>
    </citation>
    <scope>NUCLEOTIDE SEQUENCE [LARGE SCALE GENOMIC DNA]</scope>
    <source>
        <strain evidence="2 3">CCUG67844</strain>
    </source>
</reference>
<dbReference type="AlphaFoldDB" id="A0A399RGT7"/>
<evidence type="ECO:0008006" key="4">
    <source>
        <dbReference type="Google" id="ProtNLM"/>
    </source>
</evidence>
<dbReference type="RefSeq" id="WP_119454470.1">
    <property type="nucleotide sequence ID" value="NZ_QWGA01000007.1"/>
</dbReference>
<feature type="signal peptide" evidence="1">
    <location>
        <begin position="1"/>
        <end position="28"/>
    </location>
</feature>
<proteinExistence type="predicted"/>
<protein>
    <recommendedName>
        <fullName evidence="4">SD-repeat containing protein B domain-containing protein</fullName>
    </recommendedName>
</protein>
<keyword evidence="1" id="KW-0732">Signal</keyword>